<keyword evidence="4" id="KW-1185">Reference proteome</keyword>
<dbReference type="PANTHER" id="PTHR37318">
    <property type="entry name" value="BSL7504 PROTEIN"/>
    <property type="match status" value="1"/>
</dbReference>
<name>A0A543CHE4_9ACTN</name>
<dbReference type="Pfam" id="PF13601">
    <property type="entry name" value="HTH_34"/>
    <property type="match status" value="1"/>
</dbReference>
<feature type="domain" description="HTH arsR-type" evidence="2">
    <location>
        <begin position="10"/>
        <end position="99"/>
    </location>
</feature>
<gene>
    <name evidence="3" type="ORF">FB559_2054</name>
</gene>
<dbReference type="InterPro" id="IPR011991">
    <property type="entry name" value="ArsR-like_HTH"/>
</dbReference>
<dbReference type="InterPro" id="IPR036388">
    <property type="entry name" value="WH-like_DNA-bd_sf"/>
</dbReference>
<dbReference type="GO" id="GO:0003677">
    <property type="term" value="F:DNA binding"/>
    <property type="evidence" value="ECO:0007669"/>
    <property type="project" value="UniProtKB-KW"/>
</dbReference>
<sequence length="137" mass="15178">MTSPSGRTPELDRLLSDPTRLVIMSVLCVTEWCGFAFLRDAVSLSDSALSKQLATLRRDGYVEQQRTYIGRVPKTTVRATVEGRQRFIGHVEALQMIVERTSRPQPEASPHPRPASDPPSDNAHRRGVNLKPGLSEG</sequence>
<feature type="compositionally biased region" description="Pro residues" evidence="1">
    <location>
        <begin position="107"/>
        <end position="117"/>
    </location>
</feature>
<dbReference type="Gene3D" id="1.10.10.10">
    <property type="entry name" value="Winged helix-like DNA-binding domain superfamily/Winged helix DNA-binding domain"/>
    <property type="match status" value="1"/>
</dbReference>
<reference evidence="3 4" key="1">
    <citation type="submission" date="2019-06" db="EMBL/GenBank/DDBJ databases">
        <title>Sequencing the genomes of 1000 actinobacteria strains.</title>
        <authorList>
            <person name="Klenk H.-P."/>
        </authorList>
    </citation>
    <scope>NUCLEOTIDE SEQUENCE [LARGE SCALE GENOMIC DNA]</scope>
    <source>
        <strain evidence="3 4">DSM 102200</strain>
    </source>
</reference>
<dbReference type="InterPro" id="IPR001845">
    <property type="entry name" value="HTH_ArsR_DNA-bd_dom"/>
</dbReference>
<feature type="region of interest" description="Disordered" evidence="1">
    <location>
        <begin position="98"/>
        <end position="137"/>
    </location>
</feature>
<dbReference type="SMART" id="SM00418">
    <property type="entry name" value="HTH_ARSR"/>
    <property type="match status" value="1"/>
</dbReference>
<protein>
    <submittedName>
        <fullName evidence="3">DNA-binding transcriptional ArsR family regulator</fullName>
    </submittedName>
</protein>
<dbReference type="InterPro" id="IPR027395">
    <property type="entry name" value="WH_DNA-bd_dom"/>
</dbReference>
<evidence type="ECO:0000313" key="3">
    <source>
        <dbReference type="EMBL" id="TQL96522.1"/>
    </source>
</evidence>
<dbReference type="AlphaFoldDB" id="A0A543CHE4"/>
<keyword evidence="3" id="KW-0238">DNA-binding</keyword>
<organism evidence="3 4">
    <name type="scientific">Actinoallomurus bryophytorum</name>
    <dbReference type="NCBI Taxonomy" id="1490222"/>
    <lineage>
        <taxon>Bacteria</taxon>
        <taxon>Bacillati</taxon>
        <taxon>Actinomycetota</taxon>
        <taxon>Actinomycetes</taxon>
        <taxon>Streptosporangiales</taxon>
        <taxon>Thermomonosporaceae</taxon>
        <taxon>Actinoallomurus</taxon>
    </lineage>
</organism>
<evidence type="ECO:0000259" key="2">
    <source>
        <dbReference type="SMART" id="SM00418"/>
    </source>
</evidence>
<evidence type="ECO:0000256" key="1">
    <source>
        <dbReference type="SAM" id="MobiDB-lite"/>
    </source>
</evidence>
<dbReference type="Proteomes" id="UP000316096">
    <property type="component" value="Unassembled WGS sequence"/>
</dbReference>
<dbReference type="EMBL" id="VFOZ01000001">
    <property type="protein sequence ID" value="TQL96522.1"/>
    <property type="molecule type" value="Genomic_DNA"/>
</dbReference>
<dbReference type="CDD" id="cd00090">
    <property type="entry name" value="HTH_ARSR"/>
    <property type="match status" value="1"/>
</dbReference>
<dbReference type="InterPro" id="IPR036390">
    <property type="entry name" value="WH_DNA-bd_sf"/>
</dbReference>
<comment type="caution">
    <text evidence="3">The sequence shown here is derived from an EMBL/GenBank/DDBJ whole genome shotgun (WGS) entry which is preliminary data.</text>
</comment>
<dbReference type="PANTHER" id="PTHR37318:SF1">
    <property type="entry name" value="BSL7504 PROTEIN"/>
    <property type="match status" value="1"/>
</dbReference>
<dbReference type="OrthoDB" id="4952043at2"/>
<proteinExistence type="predicted"/>
<evidence type="ECO:0000313" key="4">
    <source>
        <dbReference type="Proteomes" id="UP000316096"/>
    </source>
</evidence>
<dbReference type="SUPFAM" id="SSF46785">
    <property type="entry name" value="Winged helix' DNA-binding domain"/>
    <property type="match status" value="1"/>
</dbReference>
<dbReference type="GO" id="GO:0003700">
    <property type="term" value="F:DNA-binding transcription factor activity"/>
    <property type="evidence" value="ECO:0007669"/>
    <property type="project" value="InterPro"/>
</dbReference>
<accession>A0A543CHE4</accession>